<dbReference type="Proteomes" id="UP000828390">
    <property type="component" value="Unassembled WGS sequence"/>
</dbReference>
<protein>
    <submittedName>
        <fullName evidence="1">Uncharacterized protein</fullName>
    </submittedName>
</protein>
<name>A0A9D4RD80_DREPO</name>
<gene>
    <name evidence="1" type="ORF">DPMN_026168</name>
</gene>
<dbReference type="AlphaFoldDB" id="A0A9D4RD80"/>
<reference evidence="1" key="2">
    <citation type="submission" date="2020-11" db="EMBL/GenBank/DDBJ databases">
        <authorList>
            <person name="McCartney M.A."/>
            <person name="Auch B."/>
            <person name="Kono T."/>
            <person name="Mallez S."/>
            <person name="Becker A."/>
            <person name="Gohl D.M."/>
            <person name="Silverstein K.A.T."/>
            <person name="Koren S."/>
            <person name="Bechman K.B."/>
            <person name="Herman A."/>
            <person name="Abrahante J.E."/>
            <person name="Garbe J."/>
        </authorList>
    </citation>
    <scope>NUCLEOTIDE SEQUENCE</scope>
    <source>
        <strain evidence="1">Duluth1</strain>
        <tissue evidence="1">Whole animal</tissue>
    </source>
</reference>
<reference evidence="1" key="1">
    <citation type="journal article" date="2019" name="bioRxiv">
        <title>The Genome of the Zebra Mussel, Dreissena polymorpha: A Resource for Invasive Species Research.</title>
        <authorList>
            <person name="McCartney M.A."/>
            <person name="Auch B."/>
            <person name="Kono T."/>
            <person name="Mallez S."/>
            <person name="Zhang Y."/>
            <person name="Obille A."/>
            <person name="Becker A."/>
            <person name="Abrahante J.E."/>
            <person name="Garbe J."/>
            <person name="Badalamenti J.P."/>
            <person name="Herman A."/>
            <person name="Mangelson H."/>
            <person name="Liachko I."/>
            <person name="Sullivan S."/>
            <person name="Sone E.D."/>
            <person name="Koren S."/>
            <person name="Silverstein K.A.T."/>
            <person name="Beckman K.B."/>
            <person name="Gohl D.M."/>
        </authorList>
    </citation>
    <scope>NUCLEOTIDE SEQUENCE</scope>
    <source>
        <strain evidence="1">Duluth1</strain>
        <tissue evidence="1">Whole animal</tissue>
    </source>
</reference>
<evidence type="ECO:0000313" key="2">
    <source>
        <dbReference type="Proteomes" id="UP000828390"/>
    </source>
</evidence>
<comment type="caution">
    <text evidence="1">The sequence shown here is derived from an EMBL/GenBank/DDBJ whole genome shotgun (WGS) entry which is preliminary data.</text>
</comment>
<proteinExistence type="predicted"/>
<sequence length="63" mass="6879">MKVCDQVSRNDVKHSQENGAIRSGLAPWRPIGIITVWARSPGPVSTSTPVPSRVNSFKLAFQC</sequence>
<dbReference type="EMBL" id="JAIWYP010000002">
    <property type="protein sequence ID" value="KAH3863188.1"/>
    <property type="molecule type" value="Genomic_DNA"/>
</dbReference>
<keyword evidence="2" id="KW-1185">Reference proteome</keyword>
<accession>A0A9D4RD80</accession>
<evidence type="ECO:0000313" key="1">
    <source>
        <dbReference type="EMBL" id="KAH3863188.1"/>
    </source>
</evidence>
<organism evidence="1 2">
    <name type="scientific">Dreissena polymorpha</name>
    <name type="common">Zebra mussel</name>
    <name type="synonym">Mytilus polymorpha</name>
    <dbReference type="NCBI Taxonomy" id="45954"/>
    <lineage>
        <taxon>Eukaryota</taxon>
        <taxon>Metazoa</taxon>
        <taxon>Spiralia</taxon>
        <taxon>Lophotrochozoa</taxon>
        <taxon>Mollusca</taxon>
        <taxon>Bivalvia</taxon>
        <taxon>Autobranchia</taxon>
        <taxon>Heteroconchia</taxon>
        <taxon>Euheterodonta</taxon>
        <taxon>Imparidentia</taxon>
        <taxon>Neoheterodontei</taxon>
        <taxon>Myida</taxon>
        <taxon>Dreissenoidea</taxon>
        <taxon>Dreissenidae</taxon>
        <taxon>Dreissena</taxon>
    </lineage>
</organism>